<dbReference type="InterPro" id="IPR050469">
    <property type="entry name" value="Diguanylate_Cyclase"/>
</dbReference>
<keyword evidence="3" id="KW-0472">Membrane</keyword>
<reference evidence="5 6" key="1">
    <citation type="submission" date="2020-05" db="EMBL/GenBank/DDBJ databases">
        <title>Complete genome sequence of Deefgea sp. D17.</title>
        <authorList>
            <person name="Bae J.-W."/>
            <person name="Han J.E."/>
        </authorList>
    </citation>
    <scope>NUCLEOTIDE SEQUENCE [LARGE SCALE GENOMIC DNA]</scope>
    <source>
        <strain evidence="5 6">D17</strain>
    </source>
</reference>
<feature type="transmembrane region" description="Helical" evidence="3">
    <location>
        <begin position="117"/>
        <end position="135"/>
    </location>
</feature>
<dbReference type="SUPFAM" id="SSF55073">
    <property type="entry name" value="Nucleotide cyclase"/>
    <property type="match status" value="1"/>
</dbReference>
<gene>
    <name evidence="5" type="ORF">HQN60_05225</name>
</gene>
<name>A0A6M8SM40_9NEIS</name>
<evidence type="ECO:0000256" key="3">
    <source>
        <dbReference type="SAM" id="Phobius"/>
    </source>
</evidence>
<proteinExistence type="predicted"/>
<feature type="domain" description="GGDEF" evidence="4">
    <location>
        <begin position="241"/>
        <end position="378"/>
    </location>
</feature>
<keyword evidence="3" id="KW-1133">Transmembrane helix</keyword>
<dbReference type="PANTHER" id="PTHR45138:SF9">
    <property type="entry name" value="DIGUANYLATE CYCLASE DGCM-RELATED"/>
    <property type="match status" value="1"/>
</dbReference>
<keyword evidence="3" id="KW-0812">Transmembrane</keyword>
<evidence type="ECO:0000313" key="5">
    <source>
        <dbReference type="EMBL" id="QKJ66163.1"/>
    </source>
</evidence>
<dbReference type="InterPro" id="IPR029787">
    <property type="entry name" value="Nucleotide_cyclase"/>
</dbReference>
<evidence type="ECO:0000256" key="2">
    <source>
        <dbReference type="ARBA" id="ARBA00034247"/>
    </source>
</evidence>
<organism evidence="5 6">
    <name type="scientific">Deefgea piscis</name>
    <dbReference type="NCBI Taxonomy" id="2739061"/>
    <lineage>
        <taxon>Bacteria</taxon>
        <taxon>Pseudomonadati</taxon>
        <taxon>Pseudomonadota</taxon>
        <taxon>Betaproteobacteria</taxon>
        <taxon>Neisseriales</taxon>
        <taxon>Chitinibacteraceae</taxon>
        <taxon>Deefgea</taxon>
    </lineage>
</organism>
<dbReference type="GO" id="GO:0052621">
    <property type="term" value="F:diguanylate cyclase activity"/>
    <property type="evidence" value="ECO:0007669"/>
    <property type="project" value="UniProtKB-EC"/>
</dbReference>
<dbReference type="Gene3D" id="3.30.70.270">
    <property type="match status" value="1"/>
</dbReference>
<dbReference type="PANTHER" id="PTHR45138">
    <property type="entry name" value="REGULATORY COMPONENTS OF SENSORY TRANSDUCTION SYSTEM"/>
    <property type="match status" value="1"/>
</dbReference>
<feature type="transmembrane region" description="Helical" evidence="3">
    <location>
        <begin position="6"/>
        <end position="28"/>
    </location>
</feature>
<feature type="transmembrane region" description="Helical" evidence="3">
    <location>
        <begin position="63"/>
        <end position="80"/>
    </location>
</feature>
<dbReference type="RefSeq" id="WP_173532667.1">
    <property type="nucleotide sequence ID" value="NZ_CP054143.1"/>
</dbReference>
<dbReference type="EC" id="2.7.7.65" evidence="1"/>
<feature type="transmembrane region" description="Helical" evidence="3">
    <location>
        <begin position="92"/>
        <end position="111"/>
    </location>
</feature>
<dbReference type="KEGG" id="dee:HQN60_05225"/>
<dbReference type="AlphaFoldDB" id="A0A6M8SM40"/>
<keyword evidence="6" id="KW-1185">Reference proteome</keyword>
<evidence type="ECO:0000259" key="4">
    <source>
        <dbReference type="PROSITE" id="PS50887"/>
    </source>
</evidence>
<dbReference type="EMBL" id="CP054143">
    <property type="protein sequence ID" value="QKJ66163.1"/>
    <property type="molecule type" value="Genomic_DNA"/>
</dbReference>
<dbReference type="Pfam" id="PF00990">
    <property type="entry name" value="GGDEF"/>
    <property type="match status" value="1"/>
</dbReference>
<evidence type="ECO:0000313" key="6">
    <source>
        <dbReference type="Proteomes" id="UP000504844"/>
    </source>
</evidence>
<comment type="catalytic activity">
    <reaction evidence="2">
        <text>2 GTP = 3',3'-c-di-GMP + 2 diphosphate</text>
        <dbReference type="Rhea" id="RHEA:24898"/>
        <dbReference type="ChEBI" id="CHEBI:33019"/>
        <dbReference type="ChEBI" id="CHEBI:37565"/>
        <dbReference type="ChEBI" id="CHEBI:58805"/>
        <dbReference type="EC" id="2.7.7.65"/>
    </reaction>
</comment>
<dbReference type="InterPro" id="IPR043128">
    <property type="entry name" value="Rev_trsase/Diguanyl_cyclase"/>
</dbReference>
<feature type="transmembrane region" description="Helical" evidence="3">
    <location>
        <begin position="155"/>
        <end position="174"/>
    </location>
</feature>
<dbReference type="NCBIfam" id="TIGR00254">
    <property type="entry name" value="GGDEF"/>
    <property type="match status" value="1"/>
</dbReference>
<sequence>MGIILSSTVILILATLSSVFAIAQYALLVRAHHSERGLSTLAYGGTLHALATLAYALSLGSRYNTLIAPILIAGLLVLLAGTRRFFARPALLGHWAWSLVISGIILSAQWLTSLNQYQAWVLQCLTLLPLLLRIAYEARHADNDEHWSLPRQVLILIWLGYAGMVVFLICLPAYSLQNALLITLLMSNLALPYSYHNTLSHRLHTRLIKLNRYDALTGLFNRRGIEEYTLRELRRTQKYRQPLAIIGVNIKQFHEINQRYGFAAGDMALKKVARSLKSIAATTYPSGIGRFTGNDFILILSNMPIQQVRNTMLEIELAINSLQIDHSDSSFHLGCVIDVVRAGVHGDNANQLLMALQAAIEQRKNTKQLSNKAPLSPAEVA</sequence>
<protein>
    <recommendedName>
        <fullName evidence="1">diguanylate cyclase</fullName>
        <ecNumber evidence="1">2.7.7.65</ecNumber>
    </recommendedName>
</protein>
<dbReference type="SMART" id="SM00267">
    <property type="entry name" value="GGDEF"/>
    <property type="match status" value="1"/>
</dbReference>
<evidence type="ECO:0000256" key="1">
    <source>
        <dbReference type="ARBA" id="ARBA00012528"/>
    </source>
</evidence>
<dbReference type="PROSITE" id="PS50887">
    <property type="entry name" value="GGDEF"/>
    <property type="match status" value="1"/>
</dbReference>
<dbReference type="Proteomes" id="UP000504844">
    <property type="component" value="Chromosome"/>
</dbReference>
<dbReference type="CDD" id="cd01949">
    <property type="entry name" value="GGDEF"/>
    <property type="match status" value="1"/>
</dbReference>
<dbReference type="InterPro" id="IPR000160">
    <property type="entry name" value="GGDEF_dom"/>
</dbReference>
<accession>A0A6M8SM40</accession>